<evidence type="ECO:0000313" key="1">
    <source>
        <dbReference type="EMBL" id="CAJ0571025.1"/>
    </source>
</evidence>
<gene>
    <name evidence="1" type="ORF">MSPICULIGERA_LOCUS9452</name>
</gene>
<comment type="caution">
    <text evidence="1">The sequence shown here is derived from an EMBL/GenBank/DDBJ whole genome shotgun (WGS) entry which is preliminary data.</text>
</comment>
<dbReference type="Proteomes" id="UP001177023">
    <property type="component" value="Unassembled WGS sequence"/>
</dbReference>
<dbReference type="AlphaFoldDB" id="A0AA36CMD6"/>
<keyword evidence="2" id="KW-1185">Reference proteome</keyword>
<reference evidence="1" key="1">
    <citation type="submission" date="2023-06" db="EMBL/GenBank/DDBJ databases">
        <authorList>
            <person name="Delattre M."/>
        </authorList>
    </citation>
    <scope>NUCLEOTIDE SEQUENCE</scope>
    <source>
        <strain evidence="1">AF72</strain>
    </source>
</reference>
<protein>
    <submittedName>
        <fullName evidence="1">Uncharacterized protein</fullName>
    </submittedName>
</protein>
<organism evidence="1 2">
    <name type="scientific">Mesorhabditis spiculigera</name>
    <dbReference type="NCBI Taxonomy" id="96644"/>
    <lineage>
        <taxon>Eukaryota</taxon>
        <taxon>Metazoa</taxon>
        <taxon>Ecdysozoa</taxon>
        <taxon>Nematoda</taxon>
        <taxon>Chromadorea</taxon>
        <taxon>Rhabditida</taxon>
        <taxon>Rhabditina</taxon>
        <taxon>Rhabditomorpha</taxon>
        <taxon>Rhabditoidea</taxon>
        <taxon>Rhabditidae</taxon>
        <taxon>Mesorhabditinae</taxon>
        <taxon>Mesorhabditis</taxon>
    </lineage>
</organism>
<feature type="non-terminal residue" evidence="1">
    <location>
        <position position="96"/>
    </location>
</feature>
<name>A0AA36CMD6_9BILA</name>
<proteinExistence type="predicted"/>
<sequence length="96" mass="10767">MNEHIKYAGQKHWSIDGLNSLTTDQMALLLYNPDKVTVEPSLEDHLRNEYIGAKSQDFADGLLTAAKLYGINPSIFEGLVEWVPEDHEPAADPDQE</sequence>
<dbReference type="EMBL" id="CATQJA010002525">
    <property type="protein sequence ID" value="CAJ0571025.1"/>
    <property type="molecule type" value="Genomic_DNA"/>
</dbReference>
<evidence type="ECO:0000313" key="2">
    <source>
        <dbReference type="Proteomes" id="UP001177023"/>
    </source>
</evidence>
<accession>A0AA36CMD6</accession>